<dbReference type="InterPro" id="IPR036264">
    <property type="entry name" value="Bact_exopeptidase_dim_dom"/>
</dbReference>
<dbReference type="RefSeq" id="WP_127725027.1">
    <property type="nucleotide sequence ID" value="NZ_RLIH01000013.1"/>
</dbReference>
<dbReference type="OrthoDB" id="9776731at2"/>
<sequence length="393" mass="43069">MNIKHLIDKNREYIINMRRYFHAHPELSFEEFETTKKIAEELDKMNIPYEINERLGTGLVGVVQGGKPGKTVALRADIDALNVTECTNLDFKSQNEGKMHACGHDAHIATLLGAAKILAGVKNELPGKVYLIFQPGEEIALGAKAMIEFGNWYEETDNIFGAHIWSPLEAGKISVEAGERMAAGDQFKITVKGVSGHGSAPHETIDAVVVASAIVMNLQTLVSRSYSPLDSVTVSVATIHSGNRFNIIAGEAVMEGTNRYFSREIEKRIKEDMIRICENTAAAYGASVTVEYTHVMKPTINDEASSLIAEEAATKISGAEALVKVEKVTGSEDFSFYLENKPGCFAFIGGKNPEVSAVYPHHSEFFNIDDEVLPEASGIYAQYAIDYLIKNSQ</sequence>
<evidence type="ECO:0000256" key="2">
    <source>
        <dbReference type="ARBA" id="ARBA00022801"/>
    </source>
</evidence>
<feature type="domain" description="Peptidase M20 dimerisation" evidence="4">
    <location>
        <begin position="186"/>
        <end position="283"/>
    </location>
</feature>
<dbReference type="Proteomes" id="UP000288812">
    <property type="component" value="Unassembled WGS sequence"/>
</dbReference>
<dbReference type="GO" id="GO:0016787">
    <property type="term" value="F:hydrolase activity"/>
    <property type="evidence" value="ECO:0007669"/>
    <property type="project" value="UniProtKB-KW"/>
</dbReference>
<keyword evidence="6" id="KW-1185">Reference proteome</keyword>
<comment type="caution">
    <text evidence="5">The sequence shown here is derived from an EMBL/GenBank/DDBJ whole genome shotgun (WGS) entry which is preliminary data.</text>
</comment>
<feature type="binding site" evidence="3">
    <location>
        <position position="104"/>
    </location>
    <ligand>
        <name>Mn(2+)</name>
        <dbReference type="ChEBI" id="CHEBI:29035"/>
        <label>2</label>
    </ligand>
</feature>
<dbReference type="GO" id="GO:0046872">
    <property type="term" value="F:metal ion binding"/>
    <property type="evidence" value="ECO:0007669"/>
    <property type="project" value="UniProtKB-KW"/>
</dbReference>
<dbReference type="AlphaFoldDB" id="A0A437S5G4"/>
<dbReference type="SUPFAM" id="SSF55031">
    <property type="entry name" value="Bacterial exopeptidase dimerisation domain"/>
    <property type="match status" value="1"/>
</dbReference>
<feature type="binding site" evidence="3">
    <location>
        <position position="362"/>
    </location>
    <ligand>
        <name>Mn(2+)</name>
        <dbReference type="ChEBI" id="CHEBI:29035"/>
        <label>2</label>
    </ligand>
</feature>
<dbReference type="Pfam" id="PF07687">
    <property type="entry name" value="M20_dimer"/>
    <property type="match status" value="1"/>
</dbReference>
<evidence type="ECO:0000256" key="3">
    <source>
        <dbReference type="PIRSR" id="PIRSR005962-1"/>
    </source>
</evidence>
<accession>A0A437S5G4</accession>
<evidence type="ECO:0000256" key="1">
    <source>
        <dbReference type="ARBA" id="ARBA00006153"/>
    </source>
</evidence>
<dbReference type="Pfam" id="PF01546">
    <property type="entry name" value="Peptidase_M20"/>
    <property type="match status" value="1"/>
</dbReference>
<proteinExistence type="inferred from homology"/>
<keyword evidence="2 5" id="KW-0378">Hydrolase</keyword>
<organism evidence="5 6">
    <name type="scientific">Anaerosphaera multitolerans</name>
    <dbReference type="NCBI Taxonomy" id="2487351"/>
    <lineage>
        <taxon>Bacteria</taxon>
        <taxon>Bacillati</taxon>
        <taxon>Bacillota</taxon>
        <taxon>Tissierellia</taxon>
        <taxon>Tissierellales</taxon>
        <taxon>Peptoniphilaceae</taxon>
        <taxon>Anaerosphaera</taxon>
    </lineage>
</organism>
<evidence type="ECO:0000313" key="5">
    <source>
        <dbReference type="EMBL" id="RVU54228.1"/>
    </source>
</evidence>
<feature type="binding site" evidence="3">
    <location>
        <position position="138"/>
    </location>
    <ligand>
        <name>Mn(2+)</name>
        <dbReference type="ChEBI" id="CHEBI:29035"/>
        <label>2</label>
    </ligand>
</feature>
<keyword evidence="3" id="KW-0479">Metal-binding</keyword>
<feature type="binding site" evidence="3">
    <location>
        <position position="102"/>
    </location>
    <ligand>
        <name>Mn(2+)</name>
        <dbReference type="ChEBI" id="CHEBI:29035"/>
        <label>2</label>
    </ligand>
</feature>
<keyword evidence="3" id="KW-0464">Manganese</keyword>
<gene>
    <name evidence="5" type="ORF">EF514_08600</name>
</gene>
<dbReference type="InterPro" id="IPR002933">
    <property type="entry name" value="Peptidase_M20"/>
</dbReference>
<dbReference type="Gene3D" id="3.30.70.360">
    <property type="match status" value="1"/>
</dbReference>
<dbReference type="EMBL" id="RLIH01000013">
    <property type="protein sequence ID" value="RVU54228.1"/>
    <property type="molecule type" value="Genomic_DNA"/>
</dbReference>
<dbReference type="NCBIfam" id="TIGR01891">
    <property type="entry name" value="amidohydrolases"/>
    <property type="match status" value="1"/>
</dbReference>
<dbReference type="InterPro" id="IPR011650">
    <property type="entry name" value="Peptidase_M20_dimer"/>
</dbReference>
<dbReference type="Gene3D" id="3.40.630.10">
    <property type="entry name" value="Zn peptidases"/>
    <property type="match status" value="1"/>
</dbReference>
<dbReference type="FunFam" id="3.30.70.360:FF:000014">
    <property type="entry name" value="N-acyl-L-amino acid amidohydrolase"/>
    <property type="match status" value="1"/>
</dbReference>
<comment type="cofactor">
    <cofactor evidence="3">
        <name>Mn(2+)</name>
        <dbReference type="ChEBI" id="CHEBI:29035"/>
    </cofactor>
    <text evidence="3">The Mn(2+) ion enhances activity.</text>
</comment>
<evidence type="ECO:0000313" key="6">
    <source>
        <dbReference type="Proteomes" id="UP000288812"/>
    </source>
</evidence>
<dbReference type="InterPro" id="IPR017439">
    <property type="entry name" value="Amidohydrolase"/>
</dbReference>
<comment type="similarity">
    <text evidence="1">Belongs to the peptidase M20 family.</text>
</comment>
<evidence type="ECO:0000259" key="4">
    <source>
        <dbReference type="Pfam" id="PF07687"/>
    </source>
</evidence>
<reference evidence="5 6" key="1">
    <citation type="submission" date="2018-11" db="EMBL/GenBank/DDBJ databases">
        <title>Genome sequencing and assembly of Anaerosphaera sp. nov., GS7-6-2.</title>
        <authorList>
            <person name="Rettenmaier R."/>
            <person name="Liebl W."/>
            <person name="Zverlov V."/>
        </authorList>
    </citation>
    <scope>NUCLEOTIDE SEQUENCE [LARGE SCALE GENOMIC DNA]</scope>
    <source>
        <strain evidence="5 6">GS7-6-2</strain>
    </source>
</reference>
<dbReference type="PANTHER" id="PTHR11014">
    <property type="entry name" value="PEPTIDASE M20 FAMILY MEMBER"/>
    <property type="match status" value="1"/>
</dbReference>
<dbReference type="PIRSF" id="PIRSF005962">
    <property type="entry name" value="Pept_M20D_amidohydro"/>
    <property type="match status" value="1"/>
</dbReference>
<name>A0A437S5G4_9FIRM</name>
<dbReference type="PANTHER" id="PTHR11014:SF63">
    <property type="entry name" value="METALLOPEPTIDASE, PUTATIVE (AFU_ORTHOLOGUE AFUA_6G09600)-RELATED"/>
    <property type="match status" value="1"/>
</dbReference>
<feature type="binding site" evidence="3">
    <location>
        <position position="163"/>
    </location>
    <ligand>
        <name>Mn(2+)</name>
        <dbReference type="ChEBI" id="CHEBI:29035"/>
        <label>2</label>
    </ligand>
</feature>
<dbReference type="SUPFAM" id="SSF53187">
    <property type="entry name" value="Zn-dependent exopeptidases"/>
    <property type="match status" value="1"/>
</dbReference>
<protein>
    <submittedName>
        <fullName evidence="5">Amidohydrolase</fullName>
    </submittedName>
</protein>